<keyword evidence="2" id="KW-1185">Reference proteome</keyword>
<evidence type="ECO:0000313" key="2">
    <source>
        <dbReference type="Proteomes" id="UP000267430"/>
    </source>
</evidence>
<dbReference type="AlphaFoldDB" id="A0A3S0WAW7"/>
<protein>
    <recommendedName>
        <fullName evidence="3">ATPase</fullName>
    </recommendedName>
</protein>
<gene>
    <name evidence="1" type="ORF">ELQ35_04275</name>
</gene>
<comment type="caution">
    <text evidence="1">The sequence shown here is derived from an EMBL/GenBank/DDBJ whole genome shotgun (WGS) entry which is preliminary data.</text>
</comment>
<reference evidence="1 2" key="1">
    <citation type="submission" date="2018-12" db="EMBL/GenBank/DDBJ databases">
        <title>Bacillus chawlae sp. nov., Bacillus glennii sp. nov., and Bacillus saganii sp. nov. Isolated from the Vehicle Assembly Building at Kennedy Space Center where the Viking Spacecraft were Assembled.</title>
        <authorList>
            <person name="Seuylemezian A."/>
            <person name="Vaishampayan P."/>
        </authorList>
    </citation>
    <scope>NUCLEOTIDE SEQUENCE [LARGE SCALE GENOMIC DNA]</scope>
    <source>
        <strain evidence="1 2">L5</strain>
    </source>
</reference>
<evidence type="ECO:0008006" key="3">
    <source>
        <dbReference type="Google" id="ProtNLM"/>
    </source>
</evidence>
<dbReference type="InterPro" id="IPR027417">
    <property type="entry name" value="P-loop_NTPase"/>
</dbReference>
<dbReference type="RefSeq" id="WP_126863594.1">
    <property type="nucleotide sequence ID" value="NZ_JAUSTX010000004.1"/>
</dbReference>
<accession>A0A3S0WAW7</accession>
<dbReference type="OrthoDB" id="9781752at2"/>
<proteinExistence type="predicted"/>
<dbReference type="Gene3D" id="3.40.50.300">
    <property type="entry name" value="P-loop containing nucleotide triphosphate hydrolases"/>
    <property type="match status" value="1"/>
</dbReference>
<dbReference type="SUPFAM" id="SSF52540">
    <property type="entry name" value="P-loop containing nucleoside triphosphate hydrolases"/>
    <property type="match status" value="2"/>
</dbReference>
<sequence>MTGKIRNYYAGGNTARGFHSLYESNLQGLDKLFILKGGPGTGKSTLMKKVGQEWVNKGFDIEFLHCSSDNQSIDGVIIPKFKVGIVDGTAPHVIEPQAPGAVEEYVNLGEAWDSNSLAAEKEAIVRLTKEISSSFATAYARFAEALAIHDEWEKIYIENMDFNKVNQLTMKLKELFFGEMFINKPANIRHRFLGAATPQGSVDFVPNLTEDLTKRYFIKGRPGSGKSTMLKKLAAAAEQRGFDVEIYHCGFDPNSLDMVIVREIGLAIFDSTAPHEYFPNREGDEIIDMYKVAITLGTDENYASELKDISGRYRAKMNEATSYLAQAKALHDDLEAIYVSAMDFGKIQEIQERIKAAIEQIAGVSSK</sequence>
<organism evidence="1 2">
    <name type="scientific">Peribacillus cavernae</name>
    <dbReference type="NCBI Taxonomy" id="1674310"/>
    <lineage>
        <taxon>Bacteria</taxon>
        <taxon>Bacillati</taxon>
        <taxon>Bacillota</taxon>
        <taxon>Bacilli</taxon>
        <taxon>Bacillales</taxon>
        <taxon>Bacillaceae</taxon>
        <taxon>Peribacillus</taxon>
    </lineage>
</organism>
<dbReference type="Proteomes" id="UP000267430">
    <property type="component" value="Unassembled WGS sequence"/>
</dbReference>
<dbReference type="EMBL" id="RYZZ01000005">
    <property type="protein sequence ID" value="RUQ31571.1"/>
    <property type="molecule type" value="Genomic_DNA"/>
</dbReference>
<evidence type="ECO:0000313" key="1">
    <source>
        <dbReference type="EMBL" id="RUQ31571.1"/>
    </source>
</evidence>
<name>A0A3S0WAW7_9BACI</name>